<keyword evidence="9" id="KW-1185">Reference proteome</keyword>
<dbReference type="InterPro" id="IPR000700">
    <property type="entry name" value="PAS-assoc_C"/>
</dbReference>
<reference evidence="8 9" key="1">
    <citation type="submission" date="2023-03" db="EMBL/GenBank/DDBJ databases">
        <title>Muricauda XX sp. nov. and Muricauda XXX sp. nov., two novel species isolated from Okinawa Trough.</title>
        <authorList>
            <person name="Cao W."/>
            <person name="Deng X."/>
        </authorList>
    </citation>
    <scope>NUCLEOTIDE SEQUENCE [LARGE SCALE GENOMIC DNA]</scope>
    <source>
        <strain evidence="8 9">81s02</strain>
    </source>
</reference>
<dbReference type="EC" id="2.7.13.3" evidence="2"/>
<dbReference type="InterPro" id="IPR000014">
    <property type="entry name" value="PAS"/>
</dbReference>
<evidence type="ECO:0000256" key="2">
    <source>
        <dbReference type="ARBA" id="ARBA00012438"/>
    </source>
</evidence>
<dbReference type="InterPro" id="IPR036097">
    <property type="entry name" value="HisK_dim/P_sf"/>
</dbReference>
<dbReference type="EMBL" id="JARFVA010000003">
    <property type="protein sequence ID" value="MDF0707596.1"/>
    <property type="molecule type" value="Genomic_DNA"/>
</dbReference>
<dbReference type="Gene3D" id="3.30.450.20">
    <property type="entry name" value="PAS domain"/>
    <property type="match status" value="2"/>
</dbReference>
<feature type="domain" description="Histidine kinase" evidence="6">
    <location>
        <begin position="272"/>
        <end position="485"/>
    </location>
</feature>
<dbReference type="CDD" id="cd00082">
    <property type="entry name" value="HisKA"/>
    <property type="match status" value="1"/>
</dbReference>
<dbReference type="InterPro" id="IPR035965">
    <property type="entry name" value="PAS-like_dom_sf"/>
</dbReference>
<dbReference type="NCBIfam" id="TIGR00229">
    <property type="entry name" value="sensory_box"/>
    <property type="match status" value="1"/>
</dbReference>
<evidence type="ECO:0000256" key="1">
    <source>
        <dbReference type="ARBA" id="ARBA00000085"/>
    </source>
</evidence>
<dbReference type="SUPFAM" id="SSF47384">
    <property type="entry name" value="Homodimeric domain of signal transducing histidine kinase"/>
    <property type="match status" value="1"/>
</dbReference>
<dbReference type="InterPro" id="IPR005467">
    <property type="entry name" value="His_kinase_dom"/>
</dbReference>
<dbReference type="SUPFAM" id="SSF55785">
    <property type="entry name" value="PYP-like sensor domain (PAS domain)"/>
    <property type="match status" value="1"/>
</dbReference>
<evidence type="ECO:0000256" key="4">
    <source>
        <dbReference type="ARBA" id="ARBA00022679"/>
    </source>
</evidence>
<dbReference type="InterPro" id="IPR003594">
    <property type="entry name" value="HATPase_dom"/>
</dbReference>
<keyword evidence="5" id="KW-0418">Kinase</keyword>
<gene>
    <name evidence="8" type="ORF">PY091_10240</name>
</gene>
<dbReference type="Gene3D" id="3.30.565.10">
    <property type="entry name" value="Histidine kinase-like ATPase, C-terminal domain"/>
    <property type="match status" value="1"/>
</dbReference>
<feature type="domain" description="PAC" evidence="7">
    <location>
        <begin position="209"/>
        <end position="261"/>
    </location>
</feature>
<protein>
    <recommendedName>
        <fullName evidence="2">histidine kinase</fullName>
        <ecNumber evidence="2">2.7.13.3</ecNumber>
    </recommendedName>
</protein>
<keyword evidence="4" id="KW-0808">Transferase</keyword>
<sequence>MQHKHVLIHNKVEIVEDREDAVWAMDENYRLTAFNLSFKKRMEQDGWTMVERGMDLKEVYKAGKFFGPCDKGCQQALQLFPTTSRLTHDENGRLHVHEFTFQPFMDTEGDVKGCCIWQKDITREEENKERLLESQLRYREAQEITDFGHWNWDLREDKIQWSNQLFRMFEREPGEFNTTFDATVKIVHPEDRQVLIDDVDRCIKENKIHDMVFRVLLDNGTIRYMHQKGRPYYDENGMPYRMSGTTQDVTKDVLANQQIVEQNHELQNFVRIISHNLRGPISNLLMLSKIYEWGKDEMNDDILKKIELTTEALDQTIKDLHLSLSLKSADKEMFREVLLKDVMKDVDGLLSEEIIKNRATVNTDFSGAEAIFGTKSYVVNIFYNLILNAINYSKEDVPPIIQVNSEQSIDSVVLKFTDNGIGMELTPEKERKIFDMYGRLSGATEGKGFGLYLVKTQVEAMDGKIEVTSEKGVGTTFTITFAKTALT</sequence>
<comment type="catalytic activity">
    <reaction evidence="1">
        <text>ATP + protein L-histidine = ADP + protein N-phospho-L-histidine.</text>
        <dbReference type="EC" id="2.7.13.3"/>
    </reaction>
</comment>
<evidence type="ECO:0000256" key="5">
    <source>
        <dbReference type="ARBA" id="ARBA00022777"/>
    </source>
</evidence>
<evidence type="ECO:0000259" key="7">
    <source>
        <dbReference type="PROSITE" id="PS50113"/>
    </source>
</evidence>
<dbReference type="CDD" id="cd00075">
    <property type="entry name" value="HATPase"/>
    <property type="match status" value="1"/>
</dbReference>
<dbReference type="PANTHER" id="PTHR43304">
    <property type="entry name" value="PHYTOCHROME-LIKE PROTEIN CPH1"/>
    <property type="match status" value="1"/>
</dbReference>
<dbReference type="PRINTS" id="PR00344">
    <property type="entry name" value="BCTRLSENSOR"/>
</dbReference>
<dbReference type="Pfam" id="PF02518">
    <property type="entry name" value="HATPase_c"/>
    <property type="match status" value="1"/>
</dbReference>
<comment type="caution">
    <text evidence="8">The sequence shown here is derived from an EMBL/GenBank/DDBJ whole genome shotgun (WGS) entry which is preliminary data.</text>
</comment>
<dbReference type="Gene3D" id="2.10.70.100">
    <property type="match status" value="1"/>
</dbReference>
<name>A0ABT5XNX1_9FLAO</name>
<proteinExistence type="predicted"/>
<dbReference type="PANTHER" id="PTHR43304:SF1">
    <property type="entry name" value="PAC DOMAIN-CONTAINING PROTEIN"/>
    <property type="match status" value="1"/>
</dbReference>
<accession>A0ABT5XNX1</accession>
<dbReference type="InterPro" id="IPR003661">
    <property type="entry name" value="HisK_dim/P_dom"/>
</dbReference>
<dbReference type="RefSeq" id="WP_275649572.1">
    <property type="nucleotide sequence ID" value="NZ_JARFVA010000003.1"/>
</dbReference>
<dbReference type="InterPro" id="IPR004358">
    <property type="entry name" value="Sig_transdc_His_kin-like_C"/>
</dbReference>
<dbReference type="InterPro" id="IPR036890">
    <property type="entry name" value="HATPase_C_sf"/>
</dbReference>
<dbReference type="SMART" id="SM00387">
    <property type="entry name" value="HATPase_c"/>
    <property type="match status" value="1"/>
</dbReference>
<dbReference type="PROSITE" id="PS50113">
    <property type="entry name" value="PAC"/>
    <property type="match status" value="1"/>
</dbReference>
<evidence type="ECO:0000259" key="6">
    <source>
        <dbReference type="PROSITE" id="PS50109"/>
    </source>
</evidence>
<evidence type="ECO:0000256" key="3">
    <source>
        <dbReference type="ARBA" id="ARBA00022553"/>
    </source>
</evidence>
<dbReference type="PROSITE" id="PS50109">
    <property type="entry name" value="HIS_KIN"/>
    <property type="match status" value="1"/>
</dbReference>
<dbReference type="Gene3D" id="1.10.287.130">
    <property type="match status" value="1"/>
</dbReference>
<organism evidence="8 9">
    <name type="scientific">Flagellimonas okinawensis</name>
    <dbReference type="NCBI Taxonomy" id="3031324"/>
    <lineage>
        <taxon>Bacteria</taxon>
        <taxon>Pseudomonadati</taxon>
        <taxon>Bacteroidota</taxon>
        <taxon>Flavobacteriia</taxon>
        <taxon>Flavobacteriales</taxon>
        <taxon>Flavobacteriaceae</taxon>
        <taxon>Flagellimonas</taxon>
    </lineage>
</organism>
<dbReference type="Pfam" id="PF08447">
    <property type="entry name" value="PAS_3"/>
    <property type="match status" value="1"/>
</dbReference>
<dbReference type="InterPro" id="IPR052162">
    <property type="entry name" value="Sensor_kinase/Photoreceptor"/>
</dbReference>
<dbReference type="Proteomes" id="UP001217083">
    <property type="component" value="Unassembled WGS sequence"/>
</dbReference>
<evidence type="ECO:0000313" key="8">
    <source>
        <dbReference type="EMBL" id="MDF0707596.1"/>
    </source>
</evidence>
<evidence type="ECO:0000313" key="9">
    <source>
        <dbReference type="Proteomes" id="UP001217083"/>
    </source>
</evidence>
<dbReference type="SUPFAM" id="SSF55874">
    <property type="entry name" value="ATPase domain of HSP90 chaperone/DNA topoisomerase II/histidine kinase"/>
    <property type="match status" value="1"/>
</dbReference>
<keyword evidence="3" id="KW-0597">Phosphoprotein</keyword>
<dbReference type="InterPro" id="IPR013655">
    <property type="entry name" value="PAS_fold_3"/>
</dbReference>